<sequence>MISTRLSMDPFSENRTWRRLRIDRRTSLDD</sequence>
<proteinExistence type="predicted"/>
<dbReference type="AlphaFoldDB" id="A0A840NVA0"/>
<name>A0A840NVA0_9HYPH</name>
<dbReference type="Proteomes" id="UP000561417">
    <property type="component" value="Unassembled WGS sequence"/>
</dbReference>
<gene>
    <name evidence="1" type="ORF">HNQ69_000991</name>
</gene>
<evidence type="ECO:0000313" key="2">
    <source>
        <dbReference type="Proteomes" id="UP000561417"/>
    </source>
</evidence>
<keyword evidence="2" id="KW-1185">Reference proteome</keyword>
<comment type="caution">
    <text evidence="1">The sequence shown here is derived from an EMBL/GenBank/DDBJ whole genome shotgun (WGS) entry which is preliminary data.</text>
</comment>
<organism evidence="1 2">
    <name type="scientific">Bartonella callosciuri</name>
    <dbReference type="NCBI Taxonomy" id="686223"/>
    <lineage>
        <taxon>Bacteria</taxon>
        <taxon>Pseudomonadati</taxon>
        <taxon>Pseudomonadota</taxon>
        <taxon>Alphaproteobacteria</taxon>
        <taxon>Hyphomicrobiales</taxon>
        <taxon>Bartonellaceae</taxon>
        <taxon>Bartonella</taxon>
    </lineage>
</organism>
<accession>A0A840NVA0</accession>
<reference evidence="1 2" key="1">
    <citation type="submission" date="2020-08" db="EMBL/GenBank/DDBJ databases">
        <title>Genomic Encyclopedia of Type Strains, Phase IV (KMG-IV): sequencing the most valuable type-strain genomes for metagenomic binning, comparative biology and taxonomic classification.</title>
        <authorList>
            <person name="Goeker M."/>
        </authorList>
    </citation>
    <scope>NUCLEOTIDE SEQUENCE [LARGE SCALE GENOMIC DNA]</scope>
    <source>
        <strain evidence="1 2">DSM 28538</strain>
    </source>
</reference>
<dbReference type="EMBL" id="JACHIM010000003">
    <property type="protein sequence ID" value="MBB5073865.1"/>
    <property type="molecule type" value="Genomic_DNA"/>
</dbReference>
<protein>
    <submittedName>
        <fullName evidence="1">Uncharacterized protein</fullName>
    </submittedName>
</protein>
<evidence type="ECO:0000313" key="1">
    <source>
        <dbReference type="EMBL" id="MBB5073865.1"/>
    </source>
</evidence>